<dbReference type="Pfam" id="PF01633">
    <property type="entry name" value="Choline_kinase"/>
    <property type="match status" value="2"/>
</dbReference>
<reference evidence="4 5" key="1">
    <citation type="submission" date="2015-01" db="EMBL/GenBank/DDBJ databases">
        <title>Evolution of Trichinella species and genotypes.</title>
        <authorList>
            <person name="Korhonen P.K."/>
            <person name="Edoardo P."/>
            <person name="Giuseppe L.R."/>
            <person name="Gasser R.B."/>
        </authorList>
    </citation>
    <scope>NUCLEOTIDE SEQUENCE [LARGE SCALE GENOMIC DNA]</scope>
    <source>
        <strain evidence="4">ISS3</strain>
    </source>
</reference>
<dbReference type="GO" id="GO:0006646">
    <property type="term" value="P:phosphatidylethanolamine biosynthetic process"/>
    <property type="evidence" value="ECO:0007669"/>
    <property type="project" value="TreeGrafter"/>
</dbReference>
<dbReference type="OrthoDB" id="3649325at2759"/>
<keyword evidence="1" id="KW-0594">Phospholipid biosynthesis</keyword>
<dbReference type="GO" id="GO:0004305">
    <property type="term" value="F:ethanolamine kinase activity"/>
    <property type="evidence" value="ECO:0007669"/>
    <property type="project" value="TreeGrafter"/>
</dbReference>
<dbReference type="Gene3D" id="3.90.1200.10">
    <property type="match status" value="2"/>
</dbReference>
<name>A0A0V1BUR8_TRISP</name>
<feature type="non-terminal residue" evidence="4">
    <location>
        <position position="1"/>
    </location>
</feature>
<dbReference type="GO" id="GO:0005737">
    <property type="term" value="C:cytoplasm"/>
    <property type="evidence" value="ECO:0007669"/>
    <property type="project" value="TreeGrafter"/>
</dbReference>
<comment type="similarity">
    <text evidence="3">Belongs to the choline/ethanolamine kinase family.</text>
</comment>
<protein>
    <submittedName>
        <fullName evidence="4">Choline/ethanolamine kinase</fullName>
    </submittedName>
</protein>
<dbReference type="GO" id="GO:0004103">
    <property type="term" value="F:choline kinase activity"/>
    <property type="evidence" value="ECO:0007669"/>
    <property type="project" value="TreeGrafter"/>
</dbReference>
<dbReference type="EMBL" id="JYDH01000014">
    <property type="protein sequence ID" value="KRY40195.1"/>
    <property type="molecule type" value="Genomic_DNA"/>
</dbReference>
<dbReference type="SUPFAM" id="SSF56112">
    <property type="entry name" value="Protein kinase-like (PK-like)"/>
    <property type="match status" value="2"/>
</dbReference>
<keyword evidence="5" id="KW-1185">Reference proteome</keyword>
<gene>
    <name evidence="4" type="primary">Chkb</name>
    <name evidence="4" type="ORF">T01_8736</name>
</gene>
<dbReference type="Gene3D" id="3.30.200.20">
    <property type="entry name" value="Phosphorylase Kinase, domain 1"/>
    <property type="match status" value="1"/>
</dbReference>
<evidence type="ECO:0000313" key="5">
    <source>
        <dbReference type="Proteomes" id="UP000054776"/>
    </source>
</evidence>
<evidence type="ECO:0000256" key="1">
    <source>
        <dbReference type="ARBA" id="ARBA00023209"/>
    </source>
</evidence>
<accession>A0A0V1BUR8</accession>
<keyword evidence="1" id="KW-0443">Lipid metabolism</keyword>
<comment type="caution">
    <text evidence="4">The sequence shown here is derived from an EMBL/GenBank/DDBJ whole genome shotgun (WGS) entry which is preliminary data.</text>
</comment>
<proteinExistence type="inferred from homology"/>
<sequence length="500" mass="57704">LVLRSALVVTCDFIAFMLLKLDNLKMEKGTCRSFRDLKSVLSKVILSGTPDLPLAVKERALSLCACFLGGAWKEVPIQKFSIQRMSGGLSNVLLLCQHELDVYPDSAVPCKILLRIYFNPETETNVVEESVTFMLLSERQLGPKLYGIFPGGRLEEYIPSRPLSVLEVRQSHFSRQIAAKMAQFHALSVPLSKEPTYLFDALKRWMRQLKNNADRFPEFLVRFDNQVISLNEERLLQEINLIRSQAVVVDGDSCACCNKPSHCLFLSACVLHVCAHRRPANCGPRFRFHRQLQIASRVLSQRHSRRWEFIFFLFLFVQFYNKFDKLETVNASSNILLPNECSSHKGIMFIDFEYSSYNYRGFDLANHFCEWIFDCTITEPPGFVVEPSHFPTEAEQLQFFSSYLEELKKPVDADVLEFMLQEVSGFVPVSHLLWGVWALLQNIVSPMQADFNFMEYAKTRMSLYFHLRPTLLRALPQYRHFLADHTDMLELAQSQAVFTR</sequence>
<dbReference type="AlphaFoldDB" id="A0A0V1BUR8"/>
<organism evidence="4 5">
    <name type="scientific">Trichinella spiralis</name>
    <name type="common">Trichina worm</name>
    <dbReference type="NCBI Taxonomy" id="6334"/>
    <lineage>
        <taxon>Eukaryota</taxon>
        <taxon>Metazoa</taxon>
        <taxon>Ecdysozoa</taxon>
        <taxon>Nematoda</taxon>
        <taxon>Enoplea</taxon>
        <taxon>Dorylaimia</taxon>
        <taxon>Trichinellida</taxon>
        <taxon>Trichinellidae</taxon>
        <taxon>Trichinella</taxon>
    </lineage>
</organism>
<evidence type="ECO:0000256" key="2">
    <source>
        <dbReference type="ARBA" id="ARBA00023264"/>
    </source>
</evidence>
<evidence type="ECO:0000313" key="4">
    <source>
        <dbReference type="EMBL" id="KRY40195.1"/>
    </source>
</evidence>
<keyword evidence="2" id="KW-1208">Phospholipid metabolism</keyword>
<keyword evidence="4" id="KW-0808">Transferase</keyword>
<keyword evidence="4" id="KW-0418">Kinase</keyword>
<evidence type="ECO:0000256" key="3">
    <source>
        <dbReference type="ARBA" id="ARBA00038211"/>
    </source>
</evidence>
<dbReference type="InterPro" id="IPR011009">
    <property type="entry name" value="Kinase-like_dom_sf"/>
</dbReference>
<dbReference type="Proteomes" id="UP000054776">
    <property type="component" value="Unassembled WGS sequence"/>
</dbReference>
<dbReference type="PANTHER" id="PTHR22603:SF93">
    <property type="entry name" value="RE24176P"/>
    <property type="match status" value="1"/>
</dbReference>
<dbReference type="PANTHER" id="PTHR22603">
    <property type="entry name" value="CHOLINE/ETHANOALAMINE KINASE"/>
    <property type="match status" value="1"/>
</dbReference>
<keyword evidence="1" id="KW-0444">Lipid biosynthesis</keyword>